<dbReference type="GO" id="GO:0000981">
    <property type="term" value="F:DNA-binding transcription factor activity, RNA polymerase II-specific"/>
    <property type="evidence" value="ECO:0007669"/>
    <property type="project" value="TreeGrafter"/>
</dbReference>
<reference evidence="12" key="1">
    <citation type="submission" date="2025-08" db="UniProtKB">
        <authorList>
            <consortium name="Ensembl"/>
        </authorList>
    </citation>
    <scope>IDENTIFICATION</scope>
</reference>
<evidence type="ECO:0000256" key="3">
    <source>
        <dbReference type="ARBA" id="ARBA00022737"/>
    </source>
</evidence>
<keyword evidence="8" id="KW-0539">Nucleus</keyword>
<keyword evidence="2" id="KW-0479">Metal-binding</keyword>
<keyword evidence="4 9" id="KW-0863">Zinc-finger</keyword>
<proteinExistence type="predicted"/>
<reference evidence="12" key="2">
    <citation type="submission" date="2025-09" db="UniProtKB">
        <authorList>
            <consortium name="Ensembl"/>
        </authorList>
    </citation>
    <scope>IDENTIFICATION</scope>
</reference>
<protein>
    <recommendedName>
        <fullName evidence="11">C2H2-type domain-containing protein</fullName>
    </recommendedName>
</protein>
<evidence type="ECO:0000313" key="13">
    <source>
        <dbReference type="Proteomes" id="UP000694413"/>
    </source>
</evidence>
<accession>A0A8D2MGM7</accession>
<dbReference type="PANTHER" id="PTHR14196">
    <property type="entry name" value="ODD-SKIPPED - RELATED"/>
    <property type="match status" value="1"/>
</dbReference>
<keyword evidence="6" id="KW-0805">Transcription regulation</keyword>
<dbReference type="Ensembl" id="ENSZALT00000011775.1">
    <property type="protein sequence ID" value="ENSZALP00000008341.1"/>
    <property type="gene ID" value="ENSZALG00000007277.1"/>
</dbReference>
<keyword evidence="5" id="KW-0862">Zinc</keyword>
<evidence type="ECO:0000256" key="9">
    <source>
        <dbReference type="PROSITE-ProRule" id="PRU00042"/>
    </source>
</evidence>
<sequence>ASSHTLFSLPKQDFPFPNLGPMQEEKAVRKRKMAREPQGGEEEVSAPFPLSPAPSPSPAGPRLQDNPAAKAILLGMHWGDLLPPSCGTEINPILSLSFFPQTRREAADTDHGDLRGKDPPWAGEVVGAQSWEQLHDEEKLHECLECGKSFSQSFNLLTHLQLHTGERRWECRECGKRYRHSSHLYHQRVHTTEQPYTCLECGKSFMSRAWEDLQAQL</sequence>
<dbReference type="GO" id="GO:0008270">
    <property type="term" value="F:zinc ion binding"/>
    <property type="evidence" value="ECO:0007669"/>
    <property type="project" value="UniProtKB-KW"/>
</dbReference>
<evidence type="ECO:0000256" key="7">
    <source>
        <dbReference type="ARBA" id="ARBA00023163"/>
    </source>
</evidence>
<dbReference type="GO" id="GO:0000977">
    <property type="term" value="F:RNA polymerase II transcription regulatory region sequence-specific DNA binding"/>
    <property type="evidence" value="ECO:0007669"/>
    <property type="project" value="TreeGrafter"/>
</dbReference>
<feature type="compositionally biased region" description="Pro residues" evidence="10">
    <location>
        <begin position="49"/>
        <end position="59"/>
    </location>
</feature>
<dbReference type="InterPro" id="IPR036236">
    <property type="entry name" value="Znf_C2H2_sf"/>
</dbReference>
<dbReference type="SMART" id="SM00355">
    <property type="entry name" value="ZnF_C2H2"/>
    <property type="match status" value="2"/>
</dbReference>
<evidence type="ECO:0000256" key="5">
    <source>
        <dbReference type="ARBA" id="ARBA00022833"/>
    </source>
</evidence>
<dbReference type="InterPro" id="IPR050717">
    <property type="entry name" value="C2H2-ZF_Transcription_Reg"/>
</dbReference>
<name>A0A8D2MGM7_ZONAL</name>
<evidence type="ECO:0000313" key="12">
    <source>
        <dbReference type="Ensembl" id="ENSZALP00000008341.1"/>
    </source>
</evidence>
<dbReference type="PANTHER" id="PTHR14196:SF12">
    <property type="entry name" value="ZINC FINGER PROTEIN 208-LIKE"/>
    <property type="match status" value="1"/>
</dbReference>
<evidence type="ECO:0000256" key="2">
    <source>
        <dbReference type="ARBA" id="ARBA00022723"/>
    </source>
</evidence>
<comment type="subcellular location">
    <subcellularLocation>
        <location evidence="1">Nucleus</location>
    </subcellularLocation>
</comment>
<keyword evidence="7" id="KW-0804">Transcription</keyword>
<dbReference type="Gene3D" id="3.30.160.60">
    <property type="entry name" value="Classic Zinc Finger"/>
    <property type="match status" value="3"/>
</dbReference>
<keyword evidence="3" id="KW-0677">Repeat</keyword>
<keyword evidence="13" id="KW-1185">Reference proteome</keyword>
<dbReference type="SUPFAM" id="SSF57667">
    <property type="entry name" value="beta-beta-alpha zinc fingers"/>
    <property type="match status" value="2"/>
</dbReference>
<dbReference type="PROSITE" id="PS50157">
    <property type="entry name" value="ZINC_FINGER_C2H2_2"/>
    <property type="match status" value="2"/>
</dbReference>
<feature type="domain" description="C2H2-type" evidence="11">
    <location>
        <begin position="141"/>
        <end position="168"/>
    </location>
</feature>
<organism evidence="12 13">
    <name type="scientific">Zonotrichia albicollis</name>
    <name type="common">White-throated sparrow</name>
    <name type="synonym">Fringilla albicollis</name>
    <dbReference type="NCBI Taxonomy" id="44394"/>
    <lineage>
        <taxon>Eukaryota</taxon>
        <taxon>Metazoa</taxon>
        <taxon>Chordata</taxon>
        <taxon>Craniata</taxon>
        <taxon>Vertebrata</taxon>
        <taxon>Euteleostomi</taxon>
        <taxon>Archelosauria</taxon>
        <taxon>Archosauria</taxon>
        <taxon>Dinosauria</taxon>
        <taxon>Saurischia</taxon>
        <taxon>Theropoda</taxon>
        <taxon>Coelurosauria</taxon>
        <taxon>Aves</taxon>
        <taxon>Neognathae</taxon>
        <taxon>Neoaves</taxon>
        <taxon>Telluraves</taxon>
        <taxon>Australaves</taxon>
        <taxon>Passeriformes</taxon>
        <taxon>Passerellidae</taxon>
        <taxon>Zonotrichia</taxon>
    </lineage>
</organism>
<dbReference type="PROSITE" id="PS00028">
    <property type="entry name" value="ZINC_FINGER_C2H2_1"/>
    <property type="match status" value="1"/>
</dbReference>
<feature type="domain" description="C2H2-type" evidence="11">
    <location>
        <begin position="169"/>
        <end position="195"/>
    </location>
</feature>
<dbReference type="FunFam" id="3.30.160.60:FF:000012">
    <property type="entry name" value="RB-associated KRAB zinc finger protein-like"/>
    <property type="match status" value="1"/>
</dbReference>
<dbReference type="FunFam" id="3.30.160.60:FF:002343">
    <property type="entry name" value="Zinc finger protein 33A"/>
    <property type="match status" value="1"/>
</dbReference>
<evidence type="ECO:0000256" key="6">
    <source>
        <dbReference type="ARBA" id="ARBA00023015"/>
    </source>
</evidence>
<evidence type="ECO:0000256" key="4">
    <source>
        <dbReference type="ARBA" id="ARBA00022771"/>
    </source>
</evidence>
<dbReference type="AlphaFoldDB" id="A0A8D2MGM7"/>
<dbReference type="Proteomes" id="UP000694413">
    <property type="component" value="Unassembled WGS sequence"/>
</dbReference>
<dbReference type="Pfam" id="PF00096">
    <property type="entry name" value="zf-C2H2"/>
    <property type="match status" value="1"/>
</dbReference>
<evidence type="ECO:0000259" key="11">
    <source>
        <dbReference type="PROSITE" id="PS50157"/>
    </source>
</evidence>
<evidence type="ECO:0000256" key="8">
    <source>
        <dbReference type="ARBA" id="ARBA00023242"/>
    </source>
</evidence>
<feature type="region of interest" description="Disordered" evidence="10">
    <location>
        <begin position="1"/>
        <end position="65"/>
    </location>
</feature>
<dbReference type="GO" id="GO:0005634">
    <property type="term" value="C:nucleus"/>
    <property type="evidence" value="ECO:0007669"/>
    <property type="project" value="UniProtKB-SubCell"/>
</dbReference>
<evidence type="ECO:0000256" key="10">
    <source>
        <dbReference type="SAM" id="MobiDB-lite"/>
    </source>
</evidence>
<dbReference type="InterPro" id="IPR013087">
    <property type="entry name" value="Znf_C2H2_type"/>
</dbReference>
<evidence type="ECO:0000256" key="1">
    <source>
        <dbReference type="ARBA" id="ARBA00004123"/>
    </source>
</evidence>